<dbReference type="GO" id="GO:0050567">
    <property type="term" value="F:glutaminyl-tRNA synthase (glutamine-hydrolyzing) activity"/>
    <property type="evidence" value="ECO:0007669"/>
    <property type="project" value="UniProtKB-UniRule"/>
</dbReference>
<dbReference type="InterPro" id="IPR003837">
    <property type="entry name" value="GatC"/>
</dbReference>
<keyword evidence="1" id="KW-0436">Ligase</keyword>
<comment type="similarity">
    <text evidence="1">Belongs to the GatC family.</text>
</comment>
<dbReference type="SUPFAM" id="SSF141000">
    <property type="entry name" value="Glu-tRNAGln amidotransferase C subunit"/>
    <property type="match status" value="1"/>
</dbReference>
<dbReference type="InterPro" id="IPR036113">
    <property type="entry name" value="Asp/Glu-ADT_sf_sub_c"/>
</dbReference>
<dbReference type="NCBIfam" id="TIGR00135">
    <property type="entry name" value="gatC"/>
    <property type="match status" value="1"/>
</dbReference>
<dbReference type="Pfam" id="PF02686">
    <property type="entry name" value="GatC"/>
    <property type="match status" value="1"/>
</dbReference>
<dbReference type="GO" id="GO:0070681">
    <property type="term" value="P:glutaminyl-tRNAGln biosynthesis via transamidation"/>
    <property type="evidence" value="ECO:0007669"/>
    <property type="project" value="TreeGrafter"/>
</dbReference>
<evidence type="ECO:0000313" key="3">
    <source>
        <dbReference type="Proteomes" id="UP000626148"/>
    </source>
</evidence>
<reference evidence="2" key="1">
    <citation type="journal article" date="2014" name="Int. J. Syst. Evol. Microbiol.">
        <title>Complete genome sequence of Corynebacterium casei LMG S-19264T (=DSM 44701T), isolated from a smear-ripened cheese.</title>
        <authorList>
            <consortium name="US DOE Joint Genome Institute (JGI-PGF)"/>
            <person name="Walter F."/>
            <person name="Albersmeier A."/>
            <person name="Kalinowski J."/>
            <person name="Ruckert C."/>
        </authorList>
    </citation>
    <scope>NUCLEOTIDE SEQUENCE</scope>
    <source>
        <strain evidence="2">KCTC 22169</strain>
    </source>
</reference>
<dbReference type="RefSeq" id="WP_189610819.1">
    <property type="nucleotide sequence ID" value="NZ_BMXR01000008.1"/>
</dbReference>
<keyword evidence="3" id="KW-1185">Reference proteome</keyword>
<dbReference type="Gene3D" id="1.10.20.60">
    <property type="entry name" value="Glu-tRNAGln amidotransferase C subunit, N-terminal domain"/>
    <property type="match status" value="1"/>
</dbReference>
<evidence type="ECO:0000313" key="2">
    <source>
        <dbReference type="EMBL" id="GGX63104.1"/>
    </source>
</evidence>
<reference evidence="2" key="2">
    <citation type="submission" date="2020-09" db="EMBL/GenBank/DDBJ databases">
        <authorList>
            <person name="Sun Q."/>
            <person name="Kim S."/>
        </authorList>
    </citation>
    <scope>NUCLEOTIDE SEQUENCE</scope>
    <source>
        <strain evidence="2">KCTC 22169</strain>
    </source>
</reference>
<proteinExistence type="inferred from homology"/>
<keyword evidence="1" id="KW-0547">Nucleotide-binding</keyword>
<sequence length="95" mass="10457">MSLDRSQVENVAQLARLQVTDDEMPDTVASLSSILDLVDKMQSVDTDGVEPLSNPLDATARLRADEVTEENHRDDYQAVAPSTQDGLYLVPKVIE</sequence>
<dbReference type="PANTHER" id="PTHR15004:SF0">
    <property type="entry name" value="GLUTAMYL-TRNA(GLN) AMIDOTRANSFERASE SUBUNIT C, MITOCHONDRIAL"/>
    <property type="match status" value="1"/>
</dbReference>
<comment type="catalytic activity">
    <reaction evidence="1">
        <text>L-aspartyl-tRNA(Asn) + L-glutamine + ATP + H2O = L-asparaginyl-tRNA(Asn) + L-glutamate + ADP + phosphate + 2 H(+)</text>
        <dbReference type="Rhea" id="RHEA:14513"/>
        <dbReference type="Rhea" id="RHEA-COMP:9674"/>
        <dbReference type="Rhea" id="RHEA-COMP:9677"/>
        <dbReference type="ChEBI" id="CHEBI:15377"/>
        <dbReference type="ChEBI" id="CHEBI:15378"/>
        <dbReference type="ChEBI" id="CHEBI:29985"/>
        <dbReference type="ChEBI" id="CHEBI:30616"/>
        <dbReference type="ChEBI" id="CHEBI:43474"/>
        <dbReference type="ChEBI" id="CHEBI:58359"/>
        <dbReference type="ChEBI" id="CHEBI:78515"/>
        <dbReference type="ChEBI" id="CHEBI:78516"/>
        <dbReference type="ChEBI" id="CHEBI:456216"/>
    </reaction>
</comment>
<dbReference type="GO" id="GO:0006450">
    <property type="term" value="P:regulation of translational fidelity"/>
    <property type="evidence" value="ECO:0007669"/>
    <property type="project" value="InterPro"/>
</dbReference>
<dbReference type="GO" id="GO:0006412">
    <property type="term" value="P:translation"/>
    <property type="evidence" value="ECO:0007669"/>
    <property type="project" value="UniProtKB-UniRule"/>
</dbReference>
<dbReference type="EMBL" id="BMXR01000008">
    <property type="protein sequence ID" value="GGX63104.1"/>
    <property type="molecule type" value="Genomic_DNA"/>
</dbReference>
<comment type="function">
    <text evidence="1">Allows the formation of correctly charged Asn-tRNA(Asn) or Gln-tRNA(Gln) through the transamidation of misacylated Asp-tRNA(Asn) or Glu-tRNA(Gln) in organisms which lack either or both of asparaginyl-tRNA or glutaminyl-tRNA synthetases. The reaction takes place in the presence of glutamine and ATP through an activated phospho-Asp-tRNA(Asn) or phospho-Glu-tRNA(Gln).</text>
</comment>
<evidence type="ECO:0000256" key="1">
    <source>
        <dbReference type="HAMAP-Rule" id="MF_00122"/>
    </source>
</evidence>
<dbReference type="AlphaFoldDB" id="A0A918NF23"/>
<comment type="subunit">
    <text evidence="1">Heterotrimer of A, B and C subunits.</text>
</comment>
<name>A0A918NF23_9GAMM</name>
<keyword evidence="1" id="KW-0648">Protein biosynthesis</keyword>
<comment type="catalytic activity">
    <reaction evidence="1">
        <text>L-glutamyl-tRNA(Gln) + L-glutamine + ATP + H2O = L-glutaminyl-tRNA(Gln) + L-glutamate + ADP + phosphate + H(+)</text>
        <dbReference type="Rhea" id="RHEA:17521"/>
        <dbReference type="Rhea" id="RHEA-COMP:9681"/>
        <dbReference type="Rhea" id="RHEA-COMP:9684"/>
        <dbReference type="ChEBI" id="CHEBI:15377"/>
        <dbReference type="ChEBI" id="CHEBI:15378"/>
        <dbReference type="ChEBI" id="CHEBI:29985"/>
        <dbReference type="ChEBI" id="CHEBI:30616"/>
        <dbReference type="ChEBI" id="CHEBI:43474"/>
        <dbReference type="ChEBI" id="CHEBI:58359"/>
        <dbReference type="ChEBI" id="CHEBI:78520"/>
        <dbReference type="ChEBI" id="CHEBI:78521"/>
        <dbReference type="ChEBI" id="CHEBI:456216"/>
    </reaction>
</comment>
<dbReference type="PANTHER" id="PTHR15004">
    <property type="entry name" value="GLUTAMYL-TRNA(GLN) AMIDOTRANSFERASE SUBUNIT C, MITOCHONDRIAL"/>
    <property type="match status" value="1"/>
</dbReference>
<dbReference type="Proteomes" id="UP000626148">
    <property type="component" value="Unassembled WGS sequence"/>
</dbReference>
<comment type="caution">
    <text evidence="2">The sequence shown here is derived from an EMBL/GenBank/DDBJ whole genome shotgun (WGS) entry which is preliminary data.</text>
</comment>
<dbReference type="EC" id="6.3.5.-" evidence="1"/>
<accession>A0A918NF23</accession>
<organism evidence="2 3">
    <name type="scientific">Saccharospirillum salsuginis</name>
    <dbReference type="NCBI Taxonomy" id="418750"/>
    <lineage>
        <taxon>Bacteria</taxon>
        <taxon>Pseudomonadati</taxon>
        <taxon>Pseudomonadota</taxon>
        <taxon>Gammaproteobacteria</taxon>
        <taxon>Oceanospirillales</taxon>
        <taxon>Saccharospirillaceae</taxon>
        <taxon>Saccharospirillum</taxon>
    </lineage>
</organism>
<dbReference type="HAMAP" id="MF_00122">
    <property type="entry name" value="GatC"/>
    <property type="match status" value="1"/>
</dbReference>
<protein>
    <recommendedName>
        <fullName evidence="1">Aspartyl/glutamyl-tRNA(Asn/Gln) amidotransferase subunit C</fullName>
        <shortName evidence="1">Asp/Glu-ADT subunit C</shortName>
        <ecNumber evidence="1">6.3.5.-</ecNumber>
    </recommendedName>
</protein>
<keyword evidence="1" id="KW-0067">ATP-binding</keyword>
<gene>
    <name evidence="1 2" type="primary">gatC</name>
    <name evidence="2" type="ORF">GCM10007392_33750</name>
</gene>
<dbReference type="GO" id="GO:0005524">
    <property type="term" value="F:ATP binding"/>
    <property type="evidence" value="ECO:0007669"/>
    <property type="project" value="UniProtKB-KW"/>
</dbReference>